<evidence type="ECO:0000313" key="1">
    <source>
        <dbReference type="EMBL" id="MBD7961602.1"/>
    </source>
</evidence>
<organism evidence="1 2">
    <name type="scientific">Comamonas avium</name>
    <dbReference type="NCBI Taxonomy" id="2762231"/>
    <lineage>
        <taxon>Bacteria</taxon>
        <taxon>Pseudomonadati</taxon>
        <taxon>Pseudomonadota</taxon>
        <taxon>Betaproteobacteria</taxon>
        <taxon>Burkholderiales</taxon>
        <taxon>Comamonadaceae</taxon>
        <taxon>Comamonas</taxon>
    </lineage>
</organism>
<keyword evidence="2" id="KW-1185">Reference proteome</keyword>
<reference evidence="1 2" key="1">
    <citation type="submission" date="2020-08" db="EMBL/GenBank/DDBJ databases">
        <title>A Genomic Blueprint of the Chicken Gut Microbiome.</title>
        <authorList>
            <person name="Gilroy R."/>
            <person name="Ravi A."/>
            <person name="Getino M."/>
            <person name="Pursley I."/>
            <person name="Horton D.L."/>
            <person name="Alikhan N.-F."/>
            <person name="Baker D."/>
            <person name="Gharbi K."/>
            <person name="Hall N."/>
            <person name="Watson M."/>
            <person name="Adriaenssens E.M."/>
            <person name="Foster-Nyarko E."/>
            <person name="Jarju S."/>
            <person name="Secka A."/>
            <person name="Antonio M."/>
            <person name="Oren A."/>
            <person name="Chaudhuri R."/>
            <person name="La Ragione R.M."/>
            <person name="Hildebrand F."/>
            <person name="Pallen M.J."/>
        </authorList>
    </citation>
    <scope>NUCLEOTIDE SEQUENCE [LARGE SCALE GENOMIC DNA]</scope>
    <source>
        <strain evidence="1 2">Sa2CVA6</strain>
    </source>
</reference>
<accession>A0ABR8SDN7</accession>
<protein>
    <submittedName>
        <fullName evidence="1">Uncharacterized protein</fullName>
    </submittedName>
</protein>
<evidence type="ECO:0000313" key="2">
    <source>
        <dbReference type="Proteomes" id="UP000634919"/>
    </source>
</evidence>
<comment type="caution">
    <text evidence="1">The sequence shown here is derived from an EMBL/GenBank/DDBJ whole genome shotgun (WGS) entry which is preliminary data.</text>
</comment>
<gene>
    <name evidence="1" type="ORF">H9646_14085</name>
</gene>
<dbReference type="EMBL" id="JACSQK010000006">
    <property type="protein sequence ID" value="MBD7961602.1"/>
    <property type="molecule type" value="Genomic_DNA"/>
</dbReference>
<dbReference type="Proteomes" id="UP000634919">
    <property type="component" value="Unassembled WGS sequence"/>
</dbReference>
<name>A0ABR8SDN7_9BURK</name>
<proteinExistence type="predicted"/>
<sequence>MSSRYWRRLLPQEHFFVRTIFGDVMGAWLAGHVRLGQRRLGDTRRALSLNGGWLSFPAAMFEAGGMRQSLRLSDPVVAGIVAHELLHVLQRRQKQPVTRQALLLQCQWLLQGRDPYSYSNCSSAAGQLRQFWRASVEQQGQMWQDCVQAQVAGQPLASHALLVVAVRAGRLRQRMGKR</sequence>